<evidence type="ECO:0000256" key="1">
    <source>
        <dbReference type="SAM" id="MobiDB-lite"/>
    </source>
</evidence>
<evidence type="ECO:0008006" key="5">
    <source>
        <dbReference type="Google" id="ProtNLM"/>
    </source>
</evidence>
<gene>
    <name evidence="3" type="ORF">K6Y31_06640</name>
</gene>
<protein>
    <recommendedName>
        <fullName evidence="5">Lipoprotein</fullName>
    </recommendedName>
</protein>
<name>A0ABS8W676_9GAMM</name>
<feature type="signal peptide" evidence="2">
    <location>
        <begin position="1"/>
        <end position="20"/>
    </location>
</feature>
<keyword evidence="2" id="KW-0732">Signal</keyword>
<dbReference type="Proteomes" id="UP001201273">
    <property type="component" value="Unassembled WGS sequence"/>
</dbReference>
<sequence>MNFKRSIVATLVCASLAACGGSGSSSVVDPTPAPSPEVTPAPVTTSLTAKAADGYLIGANACLDLNNNKECDAGEPSATTGNNGEFTIEGVTQAQIDSAGIVVEIIKDVTIDKDNPNVKLAKSYKLTAPAGSDFISPISTLIQNEIDKGSSLKVAQEAVKEKLGTTQDITKDYIEGKESTELSAQDKAEFASLHRIAQVTAKVIANNTDTLKQVAQDNQISVEKLTSLIIEEVNKALKNIVQKVEMAEDSDEDFDSDSLAKEIDDEHIDLNDDNVGDKVKENEAAKVATAANLGELIKNEGIHWFSGEKHPNQAVELDYGKLKLEANGTVIQMEYNLNDAMDGFELNQKAQDEANLQRMLTADGWVAEDDTIVSVTINEDGSIELVTKTPALNEKVSAKQVDISELNIATVMSKVSGNGAWAKVLPKDKTFPSNTMAYQLKSEKTLTSYFGFNAGDWCDENRKTALNGMCNGVESQGVWAEKLDSFMVETEANRDGSKDNSNLFPMMGTSNGGILVEMVKGGKLNFYKTNWSDGILTKVGSGTWRDITVYGQALRELTLPGTIASRDDLTWNNFSSEDHKAYFAVVEGYVRNIWKIIPDQVDGEYVFNQATQELILSQFDYKYYHPTTLASCLASLPDNGYQLKVGDVFTYKAQKQKTNETSVTQYNERFELVSQTASWPHNDNKVTGLPQWITDTAGKLELTLWSGQTLDGKSVGYEENYSKGSVYYGHEGVDSQGEFANWGAAKVAPIALVGQDKMKLNQTNDYSFATFNIVDLYNAAPDSSFEELSQKEFEFSETYQGKYTVNVPAGSFDTCKVISKAKEKGSSLAADSDIIWRNNRGMVMQEQNNPSWAPVYNRQATSLPN</sequence>
<accession>A0ABS8W676</accession>
<proteinExistence type="predicted"/>
<reference evidence="3 4" key="1">
    <citation type="journal article" date="2022" name="Environ. Microbiol. Rep.">
        <title>Eco-phylogenetic analyses reveal divergent evolution of vitamin B12 metabolism in the marine bacterial family 'Psychromonadaceae'.</title>
        <authorList>
            <person name="Jin X."/>
            <person name="Yang Y."/>
            <person name="Cao H."/>
            <person name="Gao B."/>
            <person name="Zhao Z."/>
        </authorList>
    </citation>
    <scope>NUCLEOTIDE SEQUENCE [LARGE SCALE GENOMIC DNA]</scope>
    <source>
        <strain evidence="3 4">MKS20</strain>
    </source>
</reference>
<feature type="chain" id="PRO_5045365617" description="Lipoprotein" evidence="2">
    <location>
        <begin position="21"/>
        <end position="865"/>
    </location>
</feature>
<dbReference type="PROSITE" id="PS51257">
    <property type="entry name" value="PROKAR_LIPOPROTEIN"/>
    <property type="match status" value="1"/>
</dbReference>
<organism evidence="3 4">
    <name type="scientific">Motilimonas cestriensis</name>
    <dbReference type="NCBI Taxonomy" id="2742685"/>
    <lineage>
        <taxon>Bacteria</taxon>
        <taxon>Pseudomonadati</taxon>
        <taxon>Pseudomonadota</taxon>
        <taxon>Gammaproteobacteria</taxon>
        <taxon>Alteromonadales</taxon>
        <taxon>Alteromonadales genera incertae sedis</taxon>
        <taxon>Motilimonas</taxon>
    </lineage>
</organism>
<evidence type="ECO:0000313" key="3">
    <source>
        <dbReference type="EMBL" id="MCE2594487.1"/>
    </source>
</evidence>
<feature type="region of interest" description="Disordered" evidence="1">
    <location>
        <begin position="21"/>
        <end position="42"/>
    </location>
</feature>
<dbReference type="EMBL" id="JAIMJA010000005">
    <property type="protein sequence ID" value="MCE2594487.1"/>
    <property type="molecule type" value="Genomic_DNA"/>
</dbReference>
<keyword evidence="4" id="KW-1185">Reference proteome</keyword>
<evidence type="ECO:0000256" key="2">
    <source>
        <dbReference type="SAM" id="SignalP"/>
    </source>
</evidence>
<dbReference type="RefSeq" id="WP_233052027.1">
    <property type="nucleotide sequence ID" value="NZ_JAIMJA010000005.1"/>
</dbReference>
<comment type="caution">
    <text evidence="3">The sequence shown here is derived from an EMBL/GenBank/DDBJ whole genome shotgun (WGS) entry which is preliminary data.</text>
</comment>
<evidence type="ECO:0000313" key="4">
    <source>
        <dbReference type="Proteomes" id="UP001201273"/>
    </source>
</evidence>